<dbReference type="GO" id="GO:0009007">
    <property type="term" value="F:site-specific DNA-methyltransferase (adenine-specific) activity"/>
    <property type="evidence" value="ECO:0007669"/>
    <property type="project" value="UniProtKB-EC"/>
</dbReference>
<evidence type="ECO:0000256" key="8">
    <source>
        <dbReference type="ARBA" id="ARBA00049120"/>
    </source>
</evidence>
<dbReference type="GO" id="GO:0032259">
    <property type="term" value="P:methylation"/>
    <property type="evidence" value="ECO:0007669"/>
    <property type="project" value="UniProtKB-KW"/>
</dbReference>
<dbReference type="RefSeq" id="WP_145831508.1">
    <property type="nucleotide sequence ID" value="NZ_VLLA01000005.1"/>
</dbReference>
<organism evidence="10 11">
    <name type="scientific">Bradyrhizobium huanghuaihaiense</name>
    <dbReference type="NCBI Taxonomy" id="990078"/>
    <lineage>
        <taxon>Bacteria</taxon>
        <taxon>Pseudomonadati</taxon>
        <taxon>Pseudomonadota</taxon>
        <taxon>Alphaproteobacteria</taxon>
        <taxon>Hyphomicrobiales</taxon>
        <taxon>Nitrobacteraceae</taxon>
        <taxon>Bradyrhizobium</taxon>
    </lineage>
</organism>
<keyword evidence="11" id="KW-1185">Reference proteome</keyword>
<dbReference type="PROSITE" id="PS00093">
    <property type="entry name" value="N4_MTASE"/>
    <property type="match status" value="1"/>
</dbReference>
<dbReference type="InterPro" id="IPR017985">
    <property type="entry name" value="MeTrfase_CN4_CS"/>
</dbReference>
<dbReference type="EMBL" id="VLLA01000005">
    <property type="protein sequence ID" value="TWI71972.1"/>
    <property type="molecule type" value="Genomic_DNA"/>
</dbReference>
<feature type="domain" description="DNA methylase N-4/N-6" evidence="9">
    <location>
        <begin position="45"/>
        <end position="104"/>
    </location>
</feature>
<gene>
    <name evidence="10" type="ORF">IQ16_02646</name>
</gene>
<evidence type="ECO:0000259" key="9">
    <source>
        <dbReference type="Pfam" id="PF01555"/>
    </source>
</evidence>
<dbReference type="Gene3D" id="3.40.50.150">
    <property type="entry name" value="Vaccinia Virus protein VP39"/>
    <property type="match status" value="2"/>
</dbReference>
<dbReference type="GO" id="GO:0008170">
    <property type="term" value="F:N-methyltransferase activity"/>
    <property type="evidence" value="ECO:0007669"/>
    <property type="project" value="InterPro"/>
</dbReference>
<evidence type="ECO:0000256" key="7">
    <source>
        <dbReference type="ARBA" id="ARBA00047942"/>
    </source>
</evidence>
<evidence type="ECO:0000256" key="3">
    <source>
        <dbReference type="ARBA" id="ARBA00022679"/>
    </source>
</evidence>
<proteinExistence type="inferred from homology"/>
<dbReference type="GO" id="GO:0015667">
    <property type="term" value="F:site-specific DNA-methyltransferase (cytosine-N4-specific) activity"/>
    <property type="evidence" value="ECO:0007669"/>
    <property type="project" value="UniProtKB-EC"/>
</dbReference>
<name>A0A562RSE5_9BRAD</name>
<comment type="similarity">
    <text evidence="1">Belongs to the N(4)/N(6)-methyltransferase family. N(4) subfamily.</text>
</comment>
<dbReference type="GO" id="GO:0003677">
    <property type="term" value="F:DNA binding"/>
    <property type="evidence" value="ECO:0007669"/>
    <property type="project" value="UniProtKB-KW"/>
</dbReference>
<keyword evidence="5" id="KW-0680">Restriction system</keyword>
<comment type="catalytic activity">
    <reaction evidence="8">
        <text>a 2'-deoxycytidine in DNA + S-adenosyl-L-methionine = an N(4)-methyl-2'-deoxycytidine in DNA + S-adenosyl-L-homocysteine + H(+)</text>
        <dbReference type="Rhea" id="RHEA:16857"/>
        <dbReference type="Rhea" id="RHEA-COMP:11369"/>
        <dbReference type="Rhea" id="RHEA-COMP:13674"/>
        <dbReference type="ChEBI" id="CHEBI:15378"/>
        <dbReference type="ChEBI" id="CHEBI:57856"/>
        <dbReference type="ChEBI" id="CHEBI:59789"/>
        <dbReference type="ChEBI" id="CHEBI:85452"/>
        <dbReference type="ChEBI" id="CHEBI:137933"/>
        <dbReference type="EC" id="2.1.1.113"/>
    </reaction>
</comment>
<dbReference type="GO" id="GO:0009307">
    <property type="term" value="P:DNA restriction-modification system"/>
    <property type="evidence" value="ECO:0007669"/>
    <property type="project" value="UniProtKB-KW"/>
</dbReference>
<dbReference type="Pfam" id="PF01555">
    <property type="entry name" value="N6_N4_Mtase"/>
    <property type="match status" value="1"/>
</dbReference>
<evidence type="ECO:0000256" key="6">
    <source>
        <dbReference type="ARBA" id="ARBA00023125"/>
    </source>
</evidence>
<evidence type="ECO:0000256" key="4">
    <source>
        <dbReference type="ARBA" id="ARBA00022691"/>
    </source>
</evidence>
<comment type="catalytic activity">
    <reaction evidence="7">
        <text>a 2'-deoxyadenosine in DNA + S-adenosyl-L-methionine = an N(6)-methyl-2'-deoxyadenosine in DNA + S-adenosyl-L-homocysteine + H(+)</text>
        <dbReference type="Rhea" id="RHEA:15197"/>
        <dbReference type="Rhea" id="RHEA-COMP:12418"/>
        <dbReference type="Rhea" id="RHEA-COMP:12419"/>
        <dbReference type="ChEBI" id="CHEBI:15378"/>
        <dbReference type="ChEBI" id="CHEBI:57856"/>
        <dbReference type="ChEBI" id="CHEBI:59789"/>
        <dbReference type="ChEBI" id="CHEBI:90615"/>
        <dbReference type="ChEBI" id="CHEBI:90616"/>
        <dbReference type="EC" id="2.1.1.72"/>
    </reaction>
</comment>
<comment type="caution">
    <text evidence="10">The sequence shown here is derived from an EMBL/GenBank/DDBJ whole genome shotgun (WGS) entry which is preliminary data.</text>
</comment>
<keyword evidence="2 10" id="KW-0489">Methyltransferase</keyword>
<keyword evidence="6" id="KW-0238">DNA-binding</keyword>
<dbReference type="InterPro" id="IPR029063">
    <property type="entry name" value="SAM-dependent_MTases_sf"/>
</dbReference>
<keyword evidence="4" id="KW-0949">S-adenosyl-L-methionine</keyword>
<evidence type="ECO:0000256" key="5">
    <source>
        <dbReference type="ARBA" id="ARBA00022747"/>
    </source>
</evidence>
<accession>A0A562RSE5</accession>
<evidence type="ECO:0000313" key="10">
    <source>
        <dbReference type="EMBL" id="TWI71972.1"/>
    </source>
</evidence>
<dbReference type="Proteomes" id="UP000316291">
    <property type="component" value="Unassembled WGS sequence"/>
</dbReference>
<keyword evidence="3" id="KW-0808">Transferase</keyword>
<dbReference type="SUPFAM" id="SSF53335">
    <property type="entry name" value="S-adenosyl-L-methionine-dependent methyltransferases"/>
    <property type="match status" value="2"/>
</dbReference>
<dbReference type="AlphaFoldDB" id="A0A562RSE5"/>
<sequence length="449" mass="49701">MLDADDRTLIASLSETADFQRKTGSAWSYSGDAGRTAAHGLIQYPAMMVPAMQRDILASMVRAAPKAKTVLDPFVGSGTALTETLAASRSFVGYDINPLAILIAKVKASPLHAGMYAAAAEQVLAWIAADTRSDYAVSFVNQSKWFKRSNSIGLSRIRRAIEKLDNIQCRRFMWVALAETIRRCSNSRTSTFKLHIRPSEDLERLDGVAIPIFTSVLKSNVERMIAEKARLRKLGVLVNGKMISTATIKLQSISKPGLDRGDSIDLVLTSPPYGDNRTTVPYGQFSYLALRWIPHADIDSSIDEALLDSTHSLDTASMGGGLRLDNVMIEELSEKSASFSKMYRQLLGIDRQAAKRWTAYCRDLSRALENILKTVNSGGYLAWTVGQRRIRSTDAPLVAVLGELHDYYGAYEVTQLKRAIPSKRMPTHNSIGSLMQIEHVCFYRKRLAS</sequence>
<evidence type="ECO:0000313" key="11">
    <source>
        <dbReference type="Proteomes" id="UP000316291"/>
    </source>
</evidence>
<dbReference type="OrthoDB" id="8901552at2"/>
<reference evidence="10 11" key="1">
    <citation type="journal article" date="2015" name="Stand. Genomic Sci.">
        <title>Genomic Encyclopedia of Bacterial and Archaeal Type Strains, Phase III: the genomes of soil and plant-associated and newly described type strains.</title>
        <authorList>
            <person name="Whitman W.B."/>
            <person name="Woyke T."/>
            <person name="Klenk H.P."/>
            <person name="Zhou Y."/>
            <person name="Lilburn T.G."/>
            <person name="Beck B.J."/>
            <person name="De Vos P."/>
            <person name="Vandamme P."/>
            <person name="Eisen J.A."/>
            <person name="Garrity G."/>
            <person name="Hugenholtz P."/>
            <person name="Kyrpides N.C."/>
        </authorList>
    </citation>
    <scope>NUCLEOTIDE SEQUENCE [LARGE SCALE GENOMIC DNA]</scope>
    <source>
        <strain evidence="10 11">CGMCC 1.10948</strain>
    </source>
</reference>
<evidence type="ECO:0000256" key="2">
    <source>
        <dbReference type="ARBA" id="ARBA00022603"/>
    </source>
</evidence>
<protein>
    <submittedName>
        <fullName evidence="10">DNA methylase</fullName>
    </submittedName>
</protein>
<evidence type="ECO:0000256" key="1">
    <source>
        <dbReference type="ARBA" id="ARBA00010203"/>
    </source>
</evidence>
<dbReference type="InterPro" id="IPR002941">
    <property type="entry name" value="DNA_methylase_N4/N6"/>
</dbReference>